<keyword evidence="1" id="KW-0472">Membrane</keyword>
<dbReference type="AlphaFoldDB" id="A0A6V8KQ57"/>
<accession>A0A6V8KQ57</accession>
<reference evidence="2 3" key="2">
    <citation type="submission" date="2020-03" db="EMBL/GenBank/DDBJ databases">
        <authorList>
            <person name="Ichikawa N."/>
            <person name="Kimura A."/>
            <person name="Kitahashi Y."/>
            <person name="Uohara A."/>
        </authorList>
    </citation>
    <scope>NUCLEOTIDE SEQUENCE [LARGE SCALE GENOMIC DNA]</scope>
    <source>
        <strain evidence="2 3">NBRC 108639</strain>
    </source>
</reference>
<sequence>MSTTTPGAGTGVNGAHPDVAQRSFGELIGDVTQDLSTLVRQEMDLAKAELRQEAGKAGRAAGAFGAAGVAGHMVLLFLSFALWWALANGMDEGWAALIVAVVWAVAAAVLFAVARAQARRVRGLTRTAETAKQIPNALKPEPGGYR</sequence>
<proteinExistence type="predicted"/>
<reference evidence="2 3" key="1">
    <citation type="submission" date="2020-03" db="EMBL/GenBank/DDBJ databases">
        <title>Whole genome shotgun sequence of Phytohabitans houttuyneae NBRC 108639.</title>
        <authorList>
            <person name="Komaki H."/>
            <person name="Tamura T."/>
        </authorList>
    </citation>
    <scope>NUCLEOTIDE SEQUENCE [LARGE SCALE GENOMIC DNA]</scope>
    <source>
        <strain evidence="2 3">NBRC 108639</strain>
    </source>
</reference>
<comment type="caution">
    <text evidence="2">The sequence shown here is derived from an EMBL/GenBank/DDBJ whole genome shotgun (WGS) entry which is preliminary data.</text>
</comment>
<evidence type="ECO:0000313" key="3">
    <source>
        <dbReference type="Proteomes" id="UP000482800"/>
    </source>
</evidence>
<protein>
    <recommendedName>
        <fullName evidence="4">Transporter</fullName>
    </recommendedName>
</protein>
<dbReference type="InterPro" id="IPR009937">
    <property type="entry name" value="Phage_holin_3_6"/>
</dbReference>
<keyword evidence="1" id="KW-0812">Transmembrane</keyword>
<name>A0A6V8KQ57_9ACTN</name>
<gene>
    <name evidence="2" type="ORF">Phou_080570</name>
</gene>
<keyword evidence="3" id="KW-1185">Reference proteome</keyword>
<dbReference type="Proteomes" id="UP000482800">
    <property type="component" value="Unassembled WGS sequence"/>
</dbReference>
<evidence type="ECO:0000313" key="2">
    <source>
        <dbReference type="EMBL" id="GFJ83877.1"/>
    </source>
</evidence>
<dbReference type="RefSeq" id="WP_173066856.1">
    <property type="nucleotide sequence ID" value="NZ_BAABGO010000030.1"/>
</dbReference>
<dbReference type="Pfam" id="PF07332">
    <property type="entry name" value="Phage_holin_3_6"/>
    <property type="match status" value="1"/>
</dbReference>
<evidence type="ECO:0000256" key="1">
    <source>
        <dbReference type="SAM" id="Phobius"/>
    </source>
</evidence>
<feature type="transmembrane region" description="Helical" evidence="1">
    <location>
        <begin position="93"/>
        <end position="114"/>
    </location>
</feature>
<dbReference type="EMBL" id="BLPF01000003">
    <property type="protein sequence ID" value="GFJ83877.1"/>
    <property type="molecule type" value="Genomic_DNA"/>
</dbReference>
<keyword evidence="1" id="KW-1133">Transmembrane helix</keyword>
<evidence type="ECO:0008006" key="4">
    <source>
        <dbReference type="Google" id="ProtNLM"/>
    </source>
</evidence>
<organism evidence="2 3">
    <name type="scientific">Phytohabitans houttuyneae</name>
    <dbReference type="NCBI Taxonomy" id="1076126"/>
    <lineage>
        <taxon>Bacteria</taxon>
        <taxon>Bacillati</taxon>
        <taxon>Actinomycetota</taxon>
        <taxon>Actinomycetes</taxon>
        <taxon>Micromonosporales</taxon>
        <taxon>Micromonosporaceae</taxon>
    </lineage>
</organism>
<feature type="transmembrane region" description="Helical" evidence="1">
    <location>
        <begin position="60"/>
        <end position="87"/>
    </location>
</feature>